<sequence length="46" mass="5376">MQGVEKQIVKQVFFRILSDVSCKNISFSFPFRLKVKKNHIGKSFCL</sequence>
<accession>A0A137SYW5</accession>
<evidence type="ECO:0000313" key="2">
    <source>
        <dbReference type="Proteomes" id="UP000070093"/>
    </source>
</evidence>
<comment type="caution">
    <text evidence="1">The sequence shown here is derived from an EMBL/GenBank/DDBJ whole genome shotgun (WGS) entry which is preliminary data.</text>
</comment>
<dbReference type="AlphaFoldDB" id="A0A137SYW5"/>
<organism evidence="1 2">
    <name type="scientific">Prevotella bivia</name>
    <dbReference type="NCBI Taxonomy" id="28125"/>
    <lineage>
        <taxon>Bacteria</taxon>
        <taxon>Pseudomonadati</taxon>
        <taxon>Bacteroidota</taxon>
        <taxon>Bacteroidia</taxon>
        <taxon>Bacteroidales</taxon>
        <taxon>Prevotellaceae</taxon>
        <taxon>Prevotella</taxon>
    </lineage>
</organism>
<evidence type="ECO:0000313" key="1">
    <source>
        <dbReference type="EMBL" id="KXO17656.1"/>
    </source>
</evidence>
<protein>
    <submittedName>
        <fullName evidence="1">Uncharacterized protein</fullName>
    </submittedName>
</protein>
<reference evidence="1 2" key="1">
    <citation type="submission" date="2016-02" db="EMBL/GenBank/DDBJ databases">
        <authorList>
            <person name="Wen L."/>
            <person name="He K."/>
            <person name="Yang H."/>
        </authorList>
    </citation>
    <scope>NUCLEOTIDE SEQUENCE [LARGE SCALE GENOMIC DNA]</scope>
    <source>
        <strain evidence="1 2">GED7880</strain>
    </source>
</reference>
<proteinExistence type="predicted"/>
<gene>
    <name evidence="1" type="ORF">HMPREF3202_00853</name>
</gene>
<name>A0A137SYW5_9BACT</name>
<dbReference type="STRING" id="28125.HMPREF3202_00853"/>
<dbReference type="PATRIC" id="fig|28125.4.peg.837"/>
<dbReference type="EMBL" id="LTAG01000034">
    <property type="protein sequence ID" value="KXO17656.1"/>
    <property type="molecule type" value="Genomic_DNA"/>
</dbReference>
<dbReference type="Proteomes" id="UP000070093">
    <property type="component" value="Unassembled WGS sequence"/>
</dbReference>